<comment type="function">
    <text evidence="1">Site-specific tyrosine recombinase, which acts by catalyzing the cutting and rejoining of the recombining DNA molecules.</text>
</comment>
<dbReference type="Pfam" id="PF00589">
    <property type="entry name" value="Phage_integrase"/>
    <property type="match status" value="1"/>
</dbReference>
<dbReference type="Proteomes" id="UP000070260">
    <property type="component" value="Plasmid pJFP838A"/>
</dbReference>
<evidence type="ECO:0000256" key="1">
    <source>
        <dbReference type="ARBA" id="ARBA00003283"/>
    </source>
</evidence>
<dbReference type="GO" id="GO:0015074">
    <property type="term" value="P:DNA integration"/>
    <property type="evidence" value="ECO:0007669"/>
    <property type="project" value="UniProtKB-KW"/>
</dbReference>
<dbReference type="EMBL" id="CP013615">
    <property type="protein sequence ID" value="AMN31258.1"/>
    <property type="molecule type" value="Genomic_DNA"/>
</dbReference>
<dbReference type="InterPro" id="IPR050090">
    <property type="entry name" value="Tyrosine_recombinase_XerCD"/>
</dbReference>
<accession>A0A140GRU9</accession>
<dbReference type="PANTHER" id="PTHR30349">
    <property type="entry name" value="PHAGE INTEGRASE-RELATED"/>
    <property type="match status" value="1"/>
</dbReference>
<evidence type="ECO:0000259" key="7">
    <source>
        <dbReference type="PROSITE" id="PS51898"/>
    </source>
</evidence>
<evidence type="ECO:0000256" key="6">
    <source>
        <dbReference type="PROSITE-ProRule" id="PRU01248"/>
    </source>
</evidence>
<evidence type="ECO:0000256" key="4">
    <source>
        <dbReference type="ARBA" id="ARBA00023125"/>
    </source>
</evidence>
<dbReference type="InterPro" id="IPR010998">
    <property type="entry name" value="Integrase_recombinase_N"/>
</dbReference>
<evidence type="ECO:0000313" key="9">
    <source>
        <dbReference type="EMBL" id="AMN31258.1"/>
    </source>
</evidence>
<evidence type="ECO:0000256" key="2">
    <source>
        <dbReference type="ARBA" id="ARBA00008857"/>
    </source>
</evidence>
<dbReference type="InterPro" id="IPR011010">
    <property type="entry name" value="DNA_brk_join_enz"/>
</dbReference>
<organism evidence="9 10">
    <name type="scientific">Clostridium perfringens</name>
    <dbReference type="NCBI Taxonomy" id="1502"/>
    <lineage>
        <taxon>Bacteria</taxon>
        <taxon>Bacillati</taxon>
        <taxon>Bacillota</taxon>
        <taxon>Clostridia</taxon>
        <taxon>Eubacteriales</taxon>
        <taxon>Clostridiaceae</taxon>
        <taxon>Clostridium</taxon>
    </lineage>
</organism>
<gene>
    <name evidence="9" type="ORF">JFP838_pA0342</name>
</gene>
<keyword evidence="3" id="KW-0229">DNA integration</keyword>
<protein>
    <submittedName>
        <fullName evidence="9">Putative recombinase</fullName>
    </submittedName>
</protein>
<evidence type="ECO:0000256" key="3">
    <source>
        <dbReference type="ARBA" id="ARBA00022908"/>
    </source>
</evidence>
<feature type="domain" description="Core-binding (CB)" evidence="8">
    <location>
        <begin position="2"/>
        <end position="91"/>
    </location>
</feature>
<keyword evidence="4 6" id="KW-0238">DNA-binding</keyword>
<dbReference type="InterPro" id="IPR013762">
    <property type="entry name" value="Integrase-like_cat_sf"/>
</dbReference>
<dbReference type="GO" id="GO:0006310">
    <property type="term" value="P:DNA recombination"/>
    <property type="evidence" value="ECO:0007669"/>
    <property type="project" value="UniProtKB-KW"/>
</dbReference>
<sequence length="305" mass="36211">MIVMGRDLNEFKLFLQGCGLSDNSIRAYIADCKKFLDYAESLDKLNKEVDLTSFNKLCEEYITSIREDNKSKNSSKNRTYSTIRKFIEYLSTKDNSIRKYHYEFNNIHYIRKFHHNILSIREINLLFSYFDEKIKNSKTIKSIIKNKRNKFIFTIILHTGIRPAELVEIKWEDINFELNTININHGVNNSNRTIKINNKLIDELLKYKLDYTTLYNCDKKYSYLIPGYTPFDKLTTKTIRHISQDINKANIISKEISPISLRHTMVYWALRNNVDLLKLSQDLGHKHLNSTEELYEKLLKDLKIR</sequence>
<dbReference type="PANTHER" id="PTHR30349:SF41">
    <property type="entry name" value="INTEGRASE_RECOMBINASE PROTEIN MJ0367-RELATED"/>
    <property type="match status" value="1"/>
</dbReference>
<dbReference type="PROSITE" id="PS51900">
    <property type="entry name" value="CB"/>
    <property type="match status" value="1"/>
</dbReference>
<dbReference type="RefSeq" id="WP_061429844.1">
    <property type="nucleotide sequence ID" value="NZ_CP013615.1"/>
</dbReference>
<name>A0A140GRU9_CLOPF</name>
<dbReference type="PATRIC" id="fig|1502.177.peg.3552"/>
<dbReference type="InterPro" id="IPR044068">
    <property type="entry name" value="CB"/>
</dbReference>
<keyword evidence="5" id="KW-0233">DNA recombination</keyword>
<dbReference type="Gene3D" id="1.10.150.130">
    <property type="match status" value="1"/>
</dbReference>
<geneLocation type="plasmid" evidence="9 10">
    <name>pJFP838A</name>
</geneLocation>
<comment type="similarity">
    <text evidence="2">Belongs to the 'phage' integrase family.</text>
</comment>
<evidence type="ECO:0000259" key="8">
    <source>
        <dbReference type="PROSITE" id="PS51900"/>
    </source>
</evidence>
<evidence type="ECO:0000313" key="10">
    <source>
        <dbReference type="Proteomes" id="UP000070260"/>
    </source>
</evidence>
<dbReference type="SUPFAM" id="SSF56349">
    <property type="entry name" value="DNA breaking-rejoining enzymes"/>
    <property type="match status" value="1"/>
</dbReference>
<dbReference type="AlphaFoldDB" id="A0A140GRU9"/>
<dbReference type="Pfam" id="PF02899">
    <property type="entry name" value="Phage_int_SAM_1"/>
    <property type="match status" value="1"/>
</dbReference>
<dbReference type="InterPro" id="IPR002104">
    <property type="entry name" value="Integrase_catalytic"/>
</dbReference>
<evidence type="ECO:0000256" key="5">
    <source>
        <dbReference type="ARBA" id="ARBA00023172"/>
    </source>
</evidence>
<dbReference type="InterPro" id="IPR004107">
    <property type="entry name" value="Integrase_SAM-like_N"/>
</dbReference>
<dbReference type="OrthoDB" id="184666at2"/>
<dbReference type="CDD" id="cd00397">
    <property type="entry name" value="DNA_BRE_C"/>
    <property type="match status" value="1"/>
</dbReference>
<dbReference type="PROSITE" id="PS51898">
    <property type="entry name" value="TYR_RECOMBINASE"/>
    <property type="match status" value="1"/>
</dbReference>
<feature type="domain" description="Tyr recombinase" evidence="7">
    <location>
        <begin position="113"/>
        <end position="305"/>
    </location>
</feature>
<keyword evidence="9" id="KW-0614">Plasmid</keyword>
<proteinExistence type="inferred from homology"/>
<reference evidence="9 10" key="1">
    <citation type="journal article" date="2016" name="PLoS ONE">
        <title>Plasmid Characterization and Chromosome Analysis of Two netF+ Clostridium perfringens Isolates Associated with Foal and Canine Necrotizing Enteritis.</title>
        <authorList>
            <person name="Mehdizadeh Gohari I."/>
            <person name="Kropinski A.M."/>
            <person name="Weese S.J."/>
            <person name="Parreira V.R."/>
            <person name="Whitehead A.E."/>
            <person name="Boerlin P."/>
            <person name="Prescott J.F."/>
        </authorList>
    </citation>
    <scope>NUCLEOTIDE SEQUENCE [LARGE SCALE GENOMIC DNA]</scope>
    <source>
        <strain evidence="9 10">JP838</strain>
        <plasmid evidence="10">Plasmid pJFP838A</plasmid>
    </source>
</reference>
<dbReference type="GO" id="GO:0003677">
    <property type="term" value="F:DNA binding"/>
    <property type="evidence" value="ECO:0007669"/>
    <property type="project" value="UniProtKB-UniRule"/>
</dbReference>
<dbReference type="Gene3D" id="1.10.443.10">
    <property type="entry name" value="Intergrase catalytic core"/>
    <property type="match status" value="1"/>
</dbReference>